<accession>A0A0S4VEF1</accession>
<name>A0A0S4VEF1_RALSL</name>
<protein>
    <submittedName>
        <fullName evidence="2">Uncharacterized protein</fullName>
    </submittedName>
</protein>
<gene>
    <name evidence="2" type="ORF">TD1301_v1_120033</name>
</gene>
<feature type="region of interest" description="Disordered" evidence="1">
    <location>
        <begin position="334"/>
        <end position="359"/>
    </location>
</feature>
<feature type="region of interest" description="Disordered" evidence="1">
    <location>
        <begin position="865"/>
        <end position="893"/>
    </location>
</feature>
<evidence type="ECO:0000313" key="2">
    <source>
        <dbReference type="EMBL" id="CUV32623.1"/>
    </source>
</evidence>
<proteinExistence type="predicted"/>
<feature type="compositionally biased region" description="Gly residues" evidence="1">
    <location>
        <begin position="234"/>
        <end position="247"/>
    </location>
</feature>
<feature type="region of interest" description="Disordered" evidence="1">
    <location>
        <begin position="93"/>
        <end position="125"/>
    </location>
</feature>
<feature type="region of interest" description="Disordered" evidence="1">
    <location>
        <begin position="790"/>
        <end position="811"/>
    </location>
</feature>
<reference evidence="2" key="1">
    <citation type="submission" date="2015-10" db="EMBL/GenBank/DDBJ databases">
        <authorList>
            <person name="Gilbert D.G."/>
        </authorList>
    </citation>
    <scope>NUCLEOTIDE SEQUENCE</scope>
    <source>
        <strain evidence="2">Phyl III-seqv23</strain>
    </source>
</reference>
<sequence length="954" mass="105940">MRNDIGGHDAQLVRRVHRHAMADHERQHAQRHIVRVARAARGDRDQRRTIDTHVQPVGAGRHGHLLGHPFGLRVAEIQGLHGRVAVRLQQHAARAPAEDEGARHQMHRPPRTAVPGEPEHGARPLDIRGAHGIVGHHVVHAGAVVKDLRGLGGQPVPGLVRQPEPGQGQVAAHRPHARSRHRRRQVRAAQCVVDAFHCVLRIAGAHQHDHVPRGLPQQRVQQERAEEARRPGQQDGGAGPAGLGRQGRPGLRQRLGVQLKIGLHAAADGAVERGFQLFDRSQRLRRTLRPAAIQRRQRGQQAIERHLLKQRRIERLGNGARPVLPQQRFQLDLDRREPKRVDAQRRQRQRRVDRAGRAVPAQHIPQALSPGGILPALGHQARRGAAPMARQHPQRARRPGRARLGAGQLAGGRQRDAAWRHQLDPVRHQARRAPRRLGQLGRVGQGLHAARLRQQDHLALRILERADAARAHRGAAGVHRLLHVLRIEIGARYDHQLLLAPADIELALPEEAEVAGTQRPPRRRGVVPVAGGDALTLHADFSHPGAGRIFRRHRDRRMRLPVRGRGAGRVDDRALRGRNRHHHARRRPAAARDLDRRLAGRGDHGAMSAQRLARKAQAAASLVRDIERGLGQPIGRDARLAPQPVPGEALQKAPYGRGPHPLASAHHRAQTAEVDPRDLAIVDLAGPQAIVVAEVGRRRVRGADFRDQAQPGGRRMQKVRRRHAVTGAARYERKQGVADQPHVMVRRQPRHADGRALDRGAGIRDDVAVRHHHAPRAARGARGVLQEQHGLRRGAHSATQHARSPGRPVRRSRCAVLHGKARRLRAGRQQITQAMQLRAFRQDRHGRAICGDRPQPAHGRIVRACREGDGHRNQPGPRAAQQRDDGAQPRPVGQQHAVAMPEAAVFQQLSSQAIDCRKHRPIGVPRNGRPCDIAELEQDVFRLQSRPVFQAIEH</sequence>
<feature type="region of interest" description="Disordered" evidence="1">
    <location>
        <begin position="208"/>
        <end position="249"/>
    </location>
</feature>
<evidence type="ECO:0000256" key="1">
    <source>
        <dbReference type="SAM" id="MobiDB-lite"/>
    </source>
</evidence>
<dbReference type="EMBL" id="LN899825">
    <property type="protein sequence ID" value="CUV32623.1"/>
    <property type="molecule type" value="Genomic_DNA"/>
</dbReference>
<organism evidence="2">
    <name type="scientific">Ralstonia solanacearum</name>
    <name type="common">Pseudomonas solanacearum</name>
    <dbReference type="NCBI Taxonomy" id="305"/>
    <lineage>
        <taxon>Bacteria</taxon>
        <taxon>Pseudomonadati</taxon>
        <taxon>Pseudomonadota</taxon>
        <taxon>Betaproteobacteria</taxon>
        <taxon>Burkholderiales</taxon>
        <taxon>Burkholderiaceae</taxon>
        <taxon>Ralstonia</taxon>
        <taxon>Ralstonia solanacearum species complex</taxon>
    </lineage>
</organism>
<feature type="region of interest" description="Disordered" evidence="1">
    <location>
        <begin position="160"/>
        <end position="185"/>
    </location>
</feature>
<feature type="compositionally biased region" description="Basic and acidic residues" evidence="1">
    <location>
        <begin position="221"/>
        <end position="232"/>
    </location>
</feature>
<feature type="compositionally biased region" description="Basic residues" evidence="1">
    <location>
        <begin position="173"/>
        <end position="185"/>
    </location>
</feature>
<feature type="compositionally biased region" description="Basic and acidic residues" evidence="1">
    <location>
        <begin position="334"/>
        <end position="356"/>
    </location>
</feature>
<dbReference type="AlphaFoldDB" id="A0A0S4VEF1"/>